<protein>
    <submittedName>
        <fullName evidence="2">Uncharacterized protein</fullName>
    </submittedName>
</protein>
<dbReference type="Proteomes" id="UP001180020">
    <property type="component" value="Unassembled WGS sequence"/>
</dbReference>
<comment type="caution">
    <text evidence="2">The sequence shown here is derived from an EMBL/GenBank/DDBJ whole genome shotgun (WGS) entry which is preliminary data.</text>
</comment>
<dbReference type="EMBL" id="JAUJYO010000011">
    <property type="protein sequence ID" value="KAK1303813.1"/>
    <property type="molecule type" value="Genomic_DNA"/>
</dbReference>
<sequence length="81" mass="9012">MITIYGLHAGVFAYNKENWFLRGGRIKEKMLTCMACSKQIDDASEDNSRGTSSSAKESVKSLTSQSNSNRPAYQDMQADQL</sequence>
<evidence type="ECO:0000313" key="2">
    <source>
        <dbReference type="EMBL" id="KAK1303813.1"/>
    </source>
</evidence>
<feature type="region of interest" description="Disordered" evidence="1">
    <location>
        <begin position="41"/>
        <end position="81"/>
    </location>
</feature>
<organism evidence="2 3">
    <name type="scientific">Acorus calamus</name>
    <name type="common">Sweet flag</name>
    <dbReference type="NCBI Taxonomy" id="4465"/>
    <lineage>
        <taxon>Eukaryota</taxon>
        <taxon>Viridiplantae</taxon>
        <taxon>Streptophyta</taxon>
        <taxon>Embryophyta</taxon>
        <taxon>Tracheophyta</taxon>
        <taxon>Spermatophyta</taxon>
        <taxon>Magnoliopsida</taxon>
        <taxon>Liliopsida</taxon>
        <taxon>Acoraceae</taxon>
        <taxon>Acorus</taxon>
    </lineage>
</organism>
<dbReference type="AlphaFoldDB" id="A0AAV9DTF3"/>
<accession>A0AAV9DTF3</accession>
<gene>
    <name evidence="2" type="ORF">QJS10_CPB11g00055</name>
</gene>
<feature type="compositionally biased region" description="Polar residues" evidence="1">
    <location>
        <begin position="49"/>
        <end position="81"/>
    </location>
</feature>
<reference evidence="2" key="1">
    <citation type="journal article" date="2023" name="Nat. Commun.">
        <title>Diploid and tetraploid genomes of Acorus and the evolution of monocots.</title>
        <authorList>
            <person name="Ma L."/>
            <person name="Liu K.W."/>
            <person name="Li Z."/>
            <person name="Hsiao Y.Y."/>
            <person name="Qi Y."/>
            <person name="Fu T."/>
            <person name="Tang G.D."/>
            <person name="Zhang D."/>
            <person name="Sun W.H."/>
            <person name="Liu D.K."/>
            <person name="Li Y."/>
            <person name="Chen G.Z."/>
            <person name="Liu X.D."/>
            <person name="Liao X.Y."/>
            <person name="Jiang Y.T."/>
            <person name="Yu X."/>
            <person name="Hao Y."/>
            <person name="Huang J."/>
            <person name="Zhao X.W."/>
            <person name="Ke S."/>
            <person name="Chen Y.Y."/>
            <person name="Wu W.L."/>
            <person name="Hsu J.L."/>
            <person name="Lin Y.F."/>
            <person name="Huang M.D."/>
            <person name="Li C.Y."/>
            <person name="Huang L."/>
            <person name="Wang Z.W."/>
            <person name="Zhao X."/>
            <person name="Zhong W.Y."/>
            <person name="Peng D.H."/>
            <person name="Ahmad S."/>
            <person name="Lan S."/>
            <person name="Zhang J.S."/>
            <person name="Tsai W.C."/>
            <person name="Van de Peer Y."/>
            <person name="Liu Z.J."/>
        </authorList>
    </citation>
    <scope>NUCLEOTIDE SEQUENCE</scope>
    <source>
        <strain evidence="2">CP</strain>
    </source>
</reference>
<evidence type="ECO:0000256" key="1">
    <source>
        <dbReference type="SAM" id="MobiDB-lite"/>
    </source>
</evidence>
<proteinExistence type="predicted"/>
<evidence type="ECO:0000313" key="3">
    <source>
        <dbReference type="Proteomes" id="UP001180020"/>
    </source>
</evidence>
<keyword evidence="3" id="KW-1185">Reference proteome</keyword>
<name>A0AAV9DTF3_ACOCL</name>
<reference evidence="2" key="2">
    <citation type="submission" date="2023-06" db="EMBL/GenBank/DDBJ databases">
        <authorList>
            <person name="Ma L."/>
            <person name="Liu K.-W."/>
            <person name="Li Z."/>
            <person name="Hsiao Y.-Y."/>
            <person name="Qi Y."/>
            <person name="Fu T."/>
            <person name="Tang G."/>
            <person name="Zhang D."/>
            <person name="Sun W.-H."/>
            <person name="Liu D.-K."/>
            <person name="Li Y."/>
            <person name="Chen G.-Z."/>
            <person name="Liu X.-D."/>
            <person name="Liao X.-Y."/>
            <person name="Jiang Y.-T."/>
            <person name="Yu X."/>
            <person name="Hao Y."/>
            <person name="Huang J."/>
            <person name="Zhao X.-W."/>
            <person name="Ke S."/>
            <person name="Chen Y.-Y."/>
            <person name="Wu W.-L."/>
            <person name="Hsu J.-L."/>
            <person name="Lin Y.-F."/>
            <person name="Huang M.-D."/>
            <person name="Li C.-Y."/>
            <person name="Huang L."/>
            <person name="Wang Z.-W."/>
            <person name="Zhao X."/>
            <person name="Zhong W.-Y."/>
            <person name="Peng D.-H."/>
            <person name="Ahmad S."/>
            <person name="Lan S."/>
            <person name="Zhang J.-S."/>
            <person name="Tsai W.-C."/>
            <person name="Van De Peer Y."/>
            <person name="Liu Z.-J."/>
        </authorList>
    </citation>
    <scope>NUCLEOTIDE SEQUENCE</scope>
    <source>
        <strain evidence="2">CP</strain>
        <tissue evidence="2">Leaves</tissue>
    </source>
</reference>